<organism evidence="1 2">
    <name type="scientific">Persea americana</name>
    <name type="common">Avocado</name>
    <dbReference type="NCBI Taxonomy" id="3435"/>
    <lineage>
        <taxon>Eukaryota</taxon>
        <taxon>Viridiplantae</taxon>
        <taxon>Streptophyta</taxon>
        <taxon>Embryophyta</taxon>
        <taxon>Tracheophyta</taxon>
        <taxon>Spermatophyta</taxon>
        <taxon>Magnoliopsida</taxon>
        <taxon>Magnoliidae</taxon>
        <taxon>Laurales</taxon>
        <taxon>Lauraceae</taxon>
        <taxon>Persea</taxon>
    </lineage>
</organism>
<name>A0ACC2LI90_PERAE</name>
<evidence type="ECO:0000313" key="2">
    <source>
        <dbReference type="Proteomes" id="UP001234297"/>
    </source>
</evidence>
<sequence length="182" mass="20478">MQCRLWDIIGIPCKHAIAGINQFGYNPEDYVHEAYSKDTFLRCYKNLLKPMHVKDDWPKTGNSPLLPPEVTRLPGRPKKSRRRKPDEAPNGSKLKTKQTTIKCSKCGNEGHNKRKCRSHGKGHDTSQGSVKTTSRILLLKKWQLQVTPSQFRPPLQSSSGSGIGRSAKLPIVTDTTRSTYPL</sequence>
<proteinExistence type="predicted"/>
<reference evidence="1 2" key="1">
    <citation type="journal article" date="2022" name="Hortic Res">
        <title>A haplotype resolved chromosomal level avocado genome allows analysis of novel avocado genes.</title>
        <authorList>
            <person name="Nath O."/>
            <person name="Fletcher S.J."/>
            <person name="Hayward A."/>
            <person name="Shaw L.M."/>
            <person name="Masouleh A.K."/>
            <person name="Furtado A."/>
            <person name="Henry R.J."/>
            <person name="Mitter N."/>
        </authorList>
    </citation>
    <scope>NUCLEOTIDE SEQUENCE [LARGE SCALE GENOMIC DNA]</scope>
    <source>
        <strain evidence="2">cv. Hass</strain>
    </source>
</reference>
<gene>
    <name evidence="1" type="ORF">MRB53_026512</name>
</gene>
<comment type="caution">
    <text evidence="1">The sequence shown here is derived from an EMBL/GenBank/DDBJ whole genome shotgun (WGS) entry which is preliminary data.</text>
</comment>
<keyword evidence="2" id="KW-1185">Reference proteome</keyword>
<protein>
    <submittedName>
        <fullName evidence="1">Uncharacterized protein</fullName>
    </submittedName>
</protein>
<dbReference type="Proteomes" id="UP001234297">
    <property type="component" value="Chromosome 8"/>
</dbReference>
<evidence type="ECO:0000313" key="1">
    <source>
        <dbReference type="EMBL" id="KAJ8633176.1"/>
    </source>
</evidence>
<dbReference type="EMBL" id="CM056816">
    <property type="protein sequence ID" value="KAJ8633176.1"/>
    <property type="molecule type" value="Genomic_DNA"/>
</dbReference>
<accession>A0ACC2LI90</accession>